<evidence type="ECO:0000256" key="2">
    <source>
        <dbReference type="ARBA" id="ARBA00022552"/>
    </source>
</evidence>
<dbReference type="SUPFAM" id="SSF53335">
    <property type="entry name" value="S-adenosyl-L-methionine-dependent methyltransferases"/>
    <property type="match status" value="1"/>
</dbReference>
<feature type="binding site" evidence="6">
    <location>
        <position position="126"/>
    </location>
    <ligand>
        <name>S-adenosyl-L-methionine</name>
        <dbReference type="ChEBI" id="CHEBI:59789"/>
    </ligand>
</feature>
<dbReference type="HAMAP" id="MF_01007">
    <property type="entry name" value="16SrRNA_methyltr_H"/>
    <property type="match status" value="1"/>
</dbReference>
<feature type="binding site" evidence="6">
    <location>
        <begin position="49"/>
        <end position="51"/>
    </location>
    <ligand>
        <name>S-adenosyl-L-methionine</name>
        <dbReference type="ChEBI" id="CHEBI:59789"/>
    </ligand>
</feature>
<keyword evidence="8" id="KW-1185">Reference proteome</keyword>
<dbReference type="GO" id="GO:0071424">
    <property type="term" value="F:rRNA (cytosine-N4-)-methyltransferase activity"/>
    <property type="evidence" value="ECO:0007669"/>
    <property type="project" value="UniProtKB-UniRule"/>
</dbReference>
<keyword evidence="5 6" id="KW-0949">S-adenosyl-L-methionine</keyword>
<evidence type="ECO:0000256" key="1">
    <source>
        <dbReference type="ARBA" id="ARBA00010396"/>
    </source>
</evidence>
<keyword evidence="3 6" id="KW-0489">Methyltransferase</keyword>
<protein>
    <recommendedName>
        <fullName evidence="6">Ribosomal RNA small subunit methyltransferase H</fullName>
        <ecNumber evidence="6">2.1.1.199</ecNumber>
    </recommendedName>
    <alternativeName>
        <fullName evidence="6">16S rRNA m(4)C1402 methyltransferase</fullName>
    </alternativeName>
    <alternativeName>
        <fullName evidence="6">rRNA (cytosine-N(4)-)-methyltransferase RsmH</fullName>
    </alternativeName>
</protein>
<accession>A0A1M6RFA4</accession>
<evidence type="ECO:0000256" key="5">
    <source>
        <dbReference type="ARBA" id="ARBA00022691"/>
    </source>
</evidence>
<reference evidence="8" key="1">
    <citation type="submission" date="2016-11" db="EMBL/GenBank/DDBJ databases">
        <authorList>
            <person name="Varghese N."/>
            <person name="Submissions S."/>
        </authorList>
    </citation>
    <scope>NUCLEOTIDE SEQUENCE [LARGE SCALE GENOMIC DNA]</scope>
    <source>
        <strain evidence="8">DSM 22212</strain>
    </source>
</reference>
<organism evidence="7 8">
    <name type="scientific">Rhodothermus profundi</name>
    <dbReference type="NCBI Taxonomy" id="633813"/>
    <lineage>
        <taxon>Bacteria</taxon>
        <taxon>Pseudomonadati</taxon>
        <taxon>Rhodothermota</taxon>
        <taxon>Rhodothermia</taxon>
        <taxon>Rhodothermales</taxon>
        <taxon>Rhodothermaceae</taxon>
        <taxon>Rhodothermus</taxon>
    </lineage>
</organism>
<sequence length="329" mass="36145">MSAQQKHRGAEAARPYGSPYHVPVLCQAVVEGLVTDPAGCYVDATIGGGGHAAALLNALAPQGRVIGIDRDPEALEAVRHRLGDAIAAGRLLLVQGNFADLETILNRLGVEQIDGVLLDLGVSSHQLDEALRGFSFQAAGPLDMRMDPTSPGPTAAQLLERWSAHELAEVLRRYGEERRAHKLARAICQARPITTTTELAEVVRRVVPAREATKTLARVFQALRIAVNDELQALERVLVAATRRVRPGGRLVVLSYHSLEDRRVKRFLRYGNLAGEPVRDFYGRLLRPWRPLTRRAIRPSDDEVEANPRARSARLRIAERIAEAVSETS</sequence>
<dbReference type="InterPro" id="IPR002903">
    <property type="entry name" value="RsmH"/>
</dbReference>
<comment type="catalytic activity">
    <reaction evidence="6">
        <text>cytidine(1402) in 16S rRNA + S-adenosyl-L-methionine = N(4)-methylcytidine(1402) in 16S rRNA + S-adenosyl-L-homocysteine + H(+)</text>
        <dbReference type="Rhea" id="RHEA:42928"/>
        <dbReference type="Rhea" id="RHEA-COMP:10286"/>
        <dbReference type="Rhea" id="RHEA-COMP:10287"/>
        <dbReference type="ChEBI" id="CHEBI:15378"/>
        <dbReference type="ChEBI" id="CHEBI:57856"/>
        <dbReference type="ChEBI" id="CHEBI:59789"/>
        <dbReference type="ChEBI" id="CHEBI:74506"/>
        <dbReference type="ChEBI" id="CHEBI:82748"/>
        <dbReference type="EC" id="2.1.1.199"/>
    </reaction>
</comment>
<dbReference type="STRING" id="633813.SAMN04488087_0821"/>
<dbReference type="Gene3D" id="1.10.150.170">
    <property type="entry name" value="Putative methyltransferase TM0872, insert domain"/>
    <property type="match status" value="1"/>
</dbReference>
<evidence type="ECO:0000256" key="6">
    <source>
        <dbReference type="HAMAP-Rule" id="MF_01007"/>
    </source>
</evidence>
<comment type="similarity">
    <text evidence="1 6">Belongs to the methyltransferase superfamily. RsmH family.</text>
</comment>
<feature type="binding site" evidence="6">
    <location>
        <position position="98"/>
    </location>
    <ligand>
        <name>S-adenosyl-L-methionine</name>
        <dbReference type="ChEBI" id="CHEBI:59789"/>
    </ligand>
</feature>
<proteinExistence type="inferred from homology"/>
<name>A0A1M6RFA4_9BACT</name>
<dbReference type="PANTHER" id="PTHR11265">
    <property type="entry name" value="S-ADENOSYL-METHYLTRANSFERASE MRAW"/>
    <property type="match status" value="1"/>
</dbReference>
<dbReference type="Proteomes" id="UP000185812">
    <property type="component" value="Unassembled WGS sequence"/>
</dbReference>
<dbReference type="EC" id="2.1.1.199" evidence="6"/>
<dbReference type="PIRSF" id="PIRSF004486">
    <property type="entry name" value="MraW"/>
    <property type="match status" value="1"/>
</dbReference>
<dbReference type="PANTHER" id="PTHR11265:SF0">
    <property type="entry name" value="12S RRNA N4-METHYLCYTIDINE METHYLTRANSFERASE"/>
    <property type="match status" value="1"/>
</dbReference>
<dbReference type="InterPro" id="IPR029063">
    <property type="entry name" value="SAM-dependent_MTases_sf"/>
</dbReference>
<dbReference type="SUPFAM" id="SSF81799">
    <property type="entry name" value="Putative methyltransferase TM0872, insert domain"/>
    <property type="match status" value="1"/>
</dbReference>
<evidence type="ECO:0000256" key="3">
    <source>
        <dbReference type="ARBA" id="ARBA00022603"/>
    </source>
</evidence>
<gene>
    <name evidence="6" type="primary">rsmH</name>
    <name evidence="7" type="ORF">SAMN04488087_0821</name>
</gene>
<evidence type="ECO:0000313" key="8">
    <source>
        <dbReference type="Proteomes" id="UP000185812"/>
    </source>
</evidence>
<dbReference type="NCBIfam" id="TIGR00006">
    <property type="entry name" value="16S rRNA (cytosine(1402)-N(4))-methyltransferase RsmH"/>
    <property type="match status" value="1"/>
</dbReference>
<keyword evidence="6" id="KW-0963">Cytoplasm</keyword>
<dbReference type="EMBL" id="FRAU01000002">
    <property type="protein sequence ID" value="SHK31058.1"/>
    <property type="molecule type" value="Genomic_DNA"/>
</dbReference>
<keyword evidence="4 6" id="KW-0808">Transferase</keyword>
<comment type="subcellular location">
    <subcellularLocation>
        <location evidence="6">Cytoplasm</location>
    </subcellularLocation>
</comment>
<keyword evidence="2 6" id="KW-0698">rRNA processing</keyword>
<dbReference type="GO" id="GO:0005737">
    <property type="term" value="C:cytoplasm"/>
    <property type="evidence" value="ECO:0007669"/>
    <property type="project" value="UniProtKB-SubCell"/>
</dbReference>
<dbReference type="InterPro" id="IPR023397">
    <property type="entry name" value="SAM-dep_MeTrfase_MraW_recog"/>
</dbReference>
<dbReference type="Pfam" id="PF01795">
    <property type="entry name" value="Methyltransf_5"/>
    <property type="match status" value="1"/>
</dbReference>
<dbReference type="AlphaFoldDB" id="A0A1M6RFA4"/>
<comment type="function">
    <text evidence="6">Specifically methylates the N4 position of cytidine in position 1402 (C1402) of 16S rRNA.</text>
</comment>
<evidence type="ECO:0000256" key="4">
    <source>
        <dbReference type="ARBA" id="ARBA00022679"/>
    </source>
</evidence>
<feature type="binding site" evidence="6">
    <location>
        <position position="119"/>
    </location>
    <ligand>
        <name>S-adenosyl-L-methionine</name>
        <dbReference type="ChEBI" id="CHEBI:59789"/>
    </ligand>
</feature>
<dbReference type="RefSeq" id="WP_072714693.1">
    <property type="nucleotide sequence ID" value="NZ_FRAU01000002.1"/>
</dbReference>
<dbReference type="Gene3D" id="3.40.50.150">
    <property type="entry name" value="Vaccinia Virus protein VP39"/>
    <property type="match status" value="1"/>
</dbReference>
<evidence type="ECO:0000313" key="7">
    <source>
        <dbReference type="EMBL" id="SHK31058.1"/>
    </source>
</evidence>
<feature type="binding site" evidence="6">
    <location>
        <position position="69"/>
    </location>
    <ligand>
        <name>S-adenosyl-L-methionine</name>
        <dbReference type="ChEBI" id="CHEBI:59789"/>
    </ligand>
</feature>
<dbReference type="OrthoDB" id="9806637at2"/>
<dbReference type="GO" id="GO:0070475">
    <property type="term" value="P:rRNA base methylation"/>
    <property type="evidence" value="ECO:0007669"/>
    <property type="project" value="UniProtKB-UniRule"/>
</dbReference>